<dbReference type="GO" id="GO:0003677">
    <property type="term" value="F:DNA binding"/>
    <property type="evidence" value="ECO:0007669"/>
    <property type="project" value="UniProtKB-KW"/>
</dbReference>
<evidence type="ECO:0000256" key="4">
    <source>
        <dbReference type="ARBA" id="ARBA00023163"/>
    </source>
</evidence>
<dbReference type="InterPro" id="IPR052929">
    <property type="entry name" value="RNase_H-like_EbsB-rel"/>
</dbReference>
<dbReference type="PROSITE" id="PS50066">
    <property type="entry name" value="MADS_BOX_2"/>
    <property type="match status" value="1"/>
</dbReference>
<evidence type="ECO:0000313" key="8">
    <source>
        <dbReference type="Proteomes" id="UP000828251"/>
    </source>
</evidence>
<evidence type="ECO:0000256" key="2">
    <source>
        <dbReference type="ARBA" id="ARBA00023015"/>
    </source>
</evidence>
<dbReference type="GO" id="GO:0046983">
    <property type="term" value="F:protein dimerization activity"/>
    <property type="evidence" value="ECO:0007669"/>
    <property type="project" value="InterPro"/>
</dbReference>
<dbReference type="CDD" id="cd06222">
    <property type="entry name" value="RNase_H_like"/>
    <property type="match status" value="1"/>
</dbReference>
<proteinExistence type="predicted"/>
<accession>A0A9D3V7I5</accession>
<comment type="caution">
    <text evidence="7">The sequence shown here is derived from an EMBL/GenBank/DDBJ whole genome shotgun (WGS) entry which is preliminary data.</text>
</comment>
<protein>
    <recommendedName>
        <fullName evidence="6">MADS-box domain-containing protein</fullName>
    </recommendedName>
</protein>
<keyword evidence="5" id="KW-0539">Nucleus</keyword>
<keyword evidence="4" id="KW-0804">Transcription</keyword>
<dbReference type="SUPFAM" id="SSF53098">
    <property type="entry name" value="Ribonuclease H-like"/>
    <property type="match status" value="1"/>
</dbReference>
<dbReference type="PRINTS" id="PR00404">
    <property type="entry name" value="MADSDOMAIN"/>
</dbReference>
<dbReference type="Pfam" id="PF13456">
    <property type="entry name" value="RVT_3"/>
    <property type="match status" value="1"/>
</dbReference>
<evidence type="ECO:0000259" key="6">
    <source>
        <dbReference type="PROSITE" id="PS50066"/>
    </source>
</evidence>
<name>A0A9D3V7I5_9ROSI</name>
<evidence type="ECO:0000256" key="1">
    <source>
        <dbReference type="ARBA" id="ARBA00004123"/>
    </source>
</evidence>
<evidence type="ECO:0000313" key="7">
    <source>
        <dbReference type="EMBL" id="KAH1073597.1"/>
    </source>
</evidence>
<dbReference type="PANTHER" id="PTHR47074:SF61">
    <property type="entry name" value="RNASE H TYPE-1 DOMAIN-CONTAINING PROTEIN"/>
    <property type="match status" value="1"/>
</dbReference>
<reference evidence="7 8" key="1">
    <citation type="journal article" date="2021" name="Plant Biotechnol. J.">
        <title>Multi-omics assisted identification of the key and species-specific regulatory components of drought-tolerant mechanisms in Gossypium stocksii.</title>
        <authorList>
            <person name="Yu D."/>
            <person name="Ke L."/>
            <person name="Zhang D."/>
            <person name="Wu Y."/>
            <person name="Sun Y."/>
            <person name="Mei J."/>
            <person name="Sun J."/>
            <person name="Sun Y."/>
        </authorList>
    </citation>
    <scope>NUCLEOTIDE SEQUENCE [LARGE SCALE GENOMIC DNA]</scope>
    <source>
        <strain evidence="8">cv. E1</strain>
        <tissue evidence="7">Leaf</tissue>
    </source>
</reference>
<dbReference type="EMBL" id="JAIQCV010000008">
    <property type="protein sequence ID" value="KAH1073597.1"/>
    <property type="molecule type" value="Genomic_DNA"/>
</dbReference>
<dbReference type="Proteomes" id="UP000828251">
    <property type="component" value="Unassembled WGS sequence"/>
</dbReference>
<evidence type="ECO:0000256" key="3">
    <source>
        <dbReference type="ARBA" id="ARBA00023125"/>
    </source>
</evidence>
<dbReference type="InterPro" id="IPR036397">
    <property type="entry name" value="RNaseH_sf"/>
</dbReference>
<dbReference type="Gene3D" id="3.30.420.10">
    <property type="entry name" value="Ribonuclease H-like superfamily/Ribonuclease H"/>
    <property type="match status" value="1"/>
</dbReference>
<keyword evidence="2" id="KW-0805">Transcription regulation</keyword>
<keyword evidence="3" id="KW-0238">DNA-binding</keyword>
<gene>
    <name evidence="7" type="ORF">J1N35_025925</name>
</gene>
<dbReference type="SMART" id="SM00432">
    <property type="entry name" value="MADS"/>
    <property type="match status" value="1"/>
</dbReference>
<keyword evidence="8" id="KW-1185">Reference proteome</keyword>
<organism evidence="7 8">
    <name type="scientific">Gossypium stocksii</name>
    <dbReference type="NCBI Taxonomy" id="47602"/>
    <lineage>
        <taxon>Eukaryota</taxon>
        <taxon>Viridiplantae</taxon>
        <taxon>Streptophyta</taxon>
        <taxon>Embryophyta</taxon>
        <taxon>Tracheophyta</taxon>
        <taxon>Spermatophyta</taxon>
        <taxon>Magnoliopsida</taxon>
        <taxon>eudicotyledons</taxon>
        <taxon>Gunneridae</taxon>
        <taxon>Pentapetalae</taxon>
        <taxon>rosids</taxon>
        <taxon>malvids</taxon>
        <taxon>Malvales</taxon>
        <taxon>Malvaceae</taxon>
        <taxon>Malvoideae</taxon>
        <taxon>Gossypium</taxon>
    </lineage>
</organism>
<dbReference type="InterPro" id="IPR036879">
    <property type="entry name" value="TF_MADSbox_sf"/>
</dbReference>
<dbReference type="SUPFAM" id="SSF55455">
    <property type="entry name" value="SRF-like"/>
    <property type="match status" value="1"/>
</dbReference>
<evidence type="ECO:0000256" key="5">
    <source>
        <dbReference type="ARBA" id="ARBA00023242"/>
    </source>
</evidence>
<dbReference type="OrthoDB" id="1748820at2759"/>
<dbReference type="InterPro" id="IPR012337">
    <property type="entry name" value="RNaseH-like_sf"/>
</dbReference>
<dbReference type="GO" id="GO:0005634">
    <property type="term" value="C:nucleus"/>
    <property type="evidence" value="ECO:0007669"/>
    <property type="project" value="UniProtKB-SubCell"/>
</dbReference>
<sequence>MRRIENDTSRQLEFSKRQIGLLKKAFELLVLGNAEVALIIFSPRASSLNLQALVANGTGKTKYTRLRSKNNLQKAHNDWLLPLQMLVGGIAAANKTDIDQHAVDTENISNPIMAEARACLQAIIMAEEMGFQDICVEGDALTIILKLNSAEEDRSSISSLIKEIKRRVSNFKRLSFKHVPREASKVAHAMANEGGRYEHSRYWIEEVPYVVEVLVKSREEKQGLTEVR</sequence>
<dbReference type="AlphaFoldDB" id="A0A9D3V7I5"/>
<feature type="domain" description="MADS-box" evidence="6">
    <location>
        <begin position="1"/>
        <end position="44"/>
    </location>
</feature>
<dbReference type="GO" id="GO:0004523">
    <property type="term" value="F:RNA-DNA hybrid ribonuclease activity"/>
    <property type="evidence" value="ECO:0007669"/>
    <property type="project" value="InterPro"/>
</dbReference>
<dbReference type="Pfam" id="PF00319">
    <property type="entry name" value="SRF-TF"/>
    <property type="match status" value="1"/>
</dbReference>
<dbReference type="InterPro" id="IPR002100">
    <property type="entry name" value="TF_MADSbox"/>
</dbReference>
<dbReference type="InterPro" id="IPR044730">
    <property type="entry name" value="RNase_H-like_dom_plant"/>
</dbReference>
<dbReference type="InterPro" id="IPR002156">
    <property type="entry name" value="RNaseH_domain"/>
</dbReference>
<dbReference type="Gene3D" id="3.40.1810.10">
    <property type="entry name" value="Transcription factor, MADS-box"/>
    <property type="match status" value="1"/>
</dbReference>
<dbReference type="PANTHER" id="PTHR47074">
    <property type="entry name" value="BNAC02G40300D PROTEIN"/>
    <property type="match status" value="1"/>
</dbReference>
<comment type="subcellular location">
    <subcellularLocation>
        <location evidence="1">Nucleus</location>
    </subcellularLocation>
</comment>